<evidence type="ECO:0000256" key="1">
    <source>
        <dbReference type="SAM" id="MobiDB-lite"/>
    </source>
</evidence>
<dbReference type="OrthoDB" id="3244603at2759"/>
<name>A0A8H4LWP1_9HYPO</name>
<reference evidence="2 3" key="1">
    <citation type="journal article" date="2020" name="Genome Biol. Evol.">
        <title>A new high-quality draft genome assembly of the Chinese cordyceps Ophiocordyceps sinensis.</title>
        <authorList>
            <person name="Shu R."/>
            <person name="Zhang J."/>
            <person name="Meng Q."/>
            <person name="Zhang H."/>
            <person name="Zhou G."/>
            <person name="Li M."/>
            <person name="Wu P."/>
            <person name="Zhao Y."/>
            <person name="Chen C."/>
            <person name="Qin Q."/>
        </authorList>
    </citation>
    <scope>NUCLEOTIDE SEQUENCE [LARGE SCALE GENOMIC DNA]</scope>
    <source>
        <strain evidence="2 3">IOZ07</strain>
    </source>
</reference>
<proteinExistence type="predicted"/>
<accession>A0A8H4LWP1</accession>
<dbReference type="AlphaFoldDB" id="A0A8H4LWP1"/>
<protein>
    <submittedName>
        <fullName evidence="2">Uncharacterized protein</fullName>
    </submittedName>
</protein>
<feature type="compositionally biased region" description="Basic and acidic residues" evidence="1">
    <location>
        <begin position="41"/>
        <end position="51"/>
    </location>
</feature>
<gene>
    <name evidence="2" type="ORF">G6O67_006901</name>
</gene>
<evidence type="ECO:0000313" key="2">
    <source>
        <dbReference type="EMBL" id="KAF4506863.1"/>
    </source>
</evidence>
<comment type="caution">
    <text evidence="2">The sequence shown here is derived from an EMBL/GenBank/DDBJ whole genome shotgun (WGS) entry which is preliminary data.</text>
</comment>
<dbReference type="Proteomes" id="UP000557566">
    <property type="component" value="Unassembled WGS sequence"/>
</dbReference>
<feature type="region of interest" description="Disordered" evidence="1">
    <location>
        <begin position="1"/>
        <end position="51"/>
    </location>
</feature>
<sequence>MALWPVSQLKHGAHPPAVTRPEAPTTPLPSPLALSARHSRRDSGVRSDSLRGARSQALLSKLQSSGLVRFDDVSSKPCLDEQALLELCDAARAGLLEGSMTEAVAEKVTRFLRAAVKDESLGIATIELSTITNTRLDKLVADLQSPENFIGTNLPHFWRDYAAAERLQRLWRARFRERYFDVDQTRYSNLPEQGLLRYVDFDDTKRGHGHLWQAVACELLSGGQGNMQFEAGH</sequence>
<organism evidence="2 3">
    <name type="scientific">Ophiocordyceps sinensis</name>
    <dbReference type="NCBI Taxonomy" id="72228"/>
    <lineage>
        <taxon>Eukaryota</taxon>
        <taxon>Fungi</taxon>
        <taxon>Dikarya</taxon>
        <taxon>Ascomycota</taxon>
        <taxon>Pezizomycotina</taxon>
        <taxon>Sordariomycetes</taxon>
        <taxon>Hypocreomycetidae</taxon>
        <taxon>Hypocreales</taxon>
        <taxon>Ophiocordycipitaceae</taxon>
        <taxon>Ophiocordyceps</taxon>
    </lineage>
</organism>
<keyword evidence="3" id="KW-1185">Reference proteome</keyword>
<dbReference type="EMBL" id="JAAVMX010000007">
    <property type="protein sequence ID" value="KAF4506863.1"/>
    <property type="molecule type" value="Genomic_DNA"/>
</dbReference>
<evidence type="ECO:0000313" key="3">
    <source>
        <dbReference type="Proteomes" id="UP000557566"/>
    </source>
</evidence>